<evidence type="ECO:0000256" key="8">
    <source>
        <dbReference type="ARBA" id="ARBA00023242"/>
    </source>
</evidence>
<evidence type="ECO:0000256" key="3">
    <source>
        <dbReference type="ARBA" id="ARBA00022737"/>
    </source>
</evidence>
<comment type="subcellular location">
    <subcellularLocation>
        <location evidence="1">Nucleus</location>
    </subcellularLocation>
</comment>
<dbReference type="FunFam" id="3.30.160.60:FF:002343">
    <property type="entry name" value="Zinc finger protein 33A"/>
    <property type="match status" value="1"/>
</dbReference>
<keyword evidence="4 9" id="KW-0863">Zinc-finger</keyword>
<keyword evidence="3" id="KW-0677">Repeat</keyword>
<feature type="domain" description="C2H2-type" evidence="10">
    <location>
        <begin position="419"/>
        <end position="446"/>
    </location>
</feature>
<dbReference type="GO" id="GO:0005634">
    <property type="term" value="C:nucleus"/>
    <property type="evidence" value="ECO:0007669"/>
    <property type="project" value="UniProtKB-SubCell"/>
</dbReference>
<dbReference type="FunFam" id="3.30.160.60:FF:000100">
    <property type="entry name" value="Zinc finger 45-like"/>
    <property type="match status" value="1"/>
</dbReference>
<dbReference type="SMART" id="SM00355">
    <property type="entry name" value="ZnF_C2H2"/>
    <property type="match status" value="5"/>
</dbReference>
<evidence type="ECO:0000259" key="10">
    <source>
        <dbReference type="PROSITE" id="PS50157"/>
    </source>
</evidence>
<proteinExistence type="predicted"/>
<feature type="domain" description="C2H2-type" evidence="10">
    <location>
        <begin position="447"/>
        <end position="474"/>
    </location>
</feature>
<evidence type="ECO:0000256" key="1">
    <source>
        <dbReference type="ARBA" id="ARBA00004123"/>
    </source>
</evidence>
<evidence type="ECO:0000256" key="5">
    <source>
        <dbReference type="ARBA" id="ARBA00022833"/>
    </source>
</evidence>
<keyword evidence="5" id="KW-0862">Zinc</keyword>
<keyword evidence="12" id="KW-1185">Reference proteome</keyword>
<feature type="domain" description="C2H2-type" evidence="10">
    <location>
        <begin position="475"/>
        <end position="502"/>
    </location>
</feature>
<dbReference type="FunFam" id="3.30.160.60:FF:000130">
    <property type="entry name" value="Spalt-like transcription factor 4"/>
    <property type="match status" value="1"/>
</dbReference>
<dbReference type="GO" id="GO:0003677">
    <property type="term" value="F:DNA binding"/>
    <property type="evidence" value="ECO:0007669"/>
    <property type="project" value="UniProtKB-KW"/>
</dbReference>
<dbReference type="Proteomes" id="UP001497382">
    <property type="component" value="Unassembled WGS sequence"/>
</dbReference>
<evidence type="ECO:0000256" key="4">
    <source>
        <dbReference type="ARBA" id="ARBA00022771"/>
    </source>
</evidence>
<dbReference type="SUPFAM" id="SSF57667">
    <property type="entry name" value="beta-beta-alpha zinc fingers"/>
    <property type="match status" value="3"/>
</dbReference>
<accession>A0AAV2BJ36</accession>
<dbReference type="FunFam" id="3.30.160.60:FF:000065">
    <property type="entry name" value="B-cell CLL/lymphoma 6, member B"/>
    <property type="match status" value="1"/>
</dbReference>
<evidence type="ECO:0000256" key="6">
    <source>
        <dbReference type="ARBA" id="ARBA00023015"/>
    </source>
</evidence>
<protein>
    <recommendedName>
        <fullName evidence="10">C2H2-type domain-containing protein</fullName>
    </recommendedName>
</protein>
<dbReference type="PANTHER" id="PTHR24394">
    <property type="entry name" value="ZINC FINGER PROTEIN"/>
    <property type="match status" value="1"/>
</dbReference>
<dbReference type="PROSITE" id="PS00028">
    <property type="entry name" value="ZINC_FINGER_C2H2_1"/>
    <property type="match status" value="5"/>
</dbReference>
<dbReference type="Pfam" id="PF00096">
    <property type="entry name" value="zf-C2H2"/>
    <property type="match status" value="5"/>
</dbReference>
<keyword evidence="6" id="KW-0805">Transcription regulation</keyword>
<dbReference type="PROSITE" id="PS50157">
    <property type="entry name" value="ZINC_FINGER_C2H2_2"/>
    <property type="match status" value="5"/>
</dbReference>
<dbReference type="GO" id="GO:0008270">
    <property type="term" value="F:zinc ion binding"/>
    <property type="evidence" value="ECO:0007669"/>
    <property type="project" value="UniProtKB-KW"/>
</dbReference>
<reference evidence="11 12" key="1">
    <citation type="submission" date="2024-04" db="EMBL/GenBank/DDBJ databases">
        <authorList>
            <person name="Rising A."/>
            <person name="Reimegard J."/>
            <person name="Sonavane S."/>
            <person name="Akerstrom W."/>
            <person name="Nylinder S."/>
            <person name="Hedman E."/>
            <person name="Kallberg Y."/>
        </authorList>
    </citation>
    <scope>NUCLEOTIDE SEQUENCE [LARGE SCALE GENOMIC DNA]</scope>
</reference>
<feature type="domain" description="C2H2-type" evidence="10">
    <location>
        <begin position="531"/>
        <end position="558"/>
    </location>
</feature>
<feature type="domain" description="C2H2-type" evidence="10">
    <location>
        <begin position="503"/>
        <end position="530"/>
    </location>
</feature>
<dbReference type="InterPro" id="IPR013087">
    <property type="entry name" value="Znf_C2H2_type"/>
</dbReference>
<keyword evidence="2" id="KW-0479">Metal-binding</keyword>
<dbReference type="PANTHER" id="PTHR24394:SF48">
    <property type="entry name" value="ZINC FINGER PROTEIN 771"/>
    <property type="match status" value="1"/>
</dbReference>
<name>A0AAV2BJ36_9ARAC</name>
<keyword evidence="8" id="KW-0539">Nucleus</keyword>
<dbReference type="FunFam" id="3.30.160.60:FF:000110">
    <property type="entry name" value="Zinc finger protein-like"/>
    <property type="match status" value="1"/>
</dbReference>
<evidence type="ECO:0000256" key="2">
    <source>
        <dbReference type="ARBA" id="ARBA00022723"/>
    </source>
</evidence>
<dbReference type="Gene3D" id="3.30.160.60">
    <property type="entry name" value="Classic Zinc Finger"/>
    <property type="match status" value="6"/>
</dbReference>
<gene>
    <name evidence="11" type="ORF">LARSCL_LOCUS19707</name>
</gene>
<dbReference type="GO" id="GO:0000981">
    <property type="term" value="F:DNA-binding transcription factor activity, RNA polymerase II-specific"/>
    <property type="evidence" value="ECO:0007669"/>
    <property type="project" value="TreeGrafter"/>
</dbReference>
<dbReference type="EMBL" id="CAXIEN010000392">
    <property type="protein sequence ID" value="CAL1296246.1"/>
    <property type="molecule type" value="Genomic_DNA"/>
</dbReference>
<evidence type="ECO:0000256" key="9">
    <source>
        <dbReference type="PROSITE-ProRule" id="PRU00042"/>
    </source>
</evidence>
<keyword evidence="7" id="KW-0804">Transcription</keyword>
<organism evidence="11 12">
    <name type="scientific">Larinioides sclopetarius</name>
    <dbReference type="NCBI Taxonomy" id="280406"/>
    <lineage>
        <taxon>Eukaryota</taxon>
        <taxon>Metazoa</taxon>
        <taxon>Ecdysozoa</taxon>
        <taxon>Arthropoda</taxon>
        <taxon>Chelicerata</taxon>
        <taxon>Arachnida</taxon>
        <taxon>Araneae</taxon>
        <taxon>Araneomorphae</taxon>
        <taxon>Entelegynae</taxon>
        <taxon>Araneoidea</taxon>
        <taxon>Araneidae</taxon>
        <taxon>Larinioides</taxon>
    </lineage>
</organism>
<dbReference type="InterPro" id="IPR036236">
    <property type="entry name" value="Znf_C2H2_sf"/>
</dbReference>
<evidence type="ECO:0000313" key="12">
    <source>
        <dbReference type="Proteomes" id="UP001497382"/>
    </source>
</evidence>
<comment type="caution">
    <text evidence="11">The sequence shown here is derived from an EMBL/GenBank/DDBJ whole genome shotgun (WGS) entry which is preliminary data.</text>
</comment>
<sequence>MYHINDNQVDNQYLRYEKQQCNNDSFEENMKILINSTELDEEYLEFAVSQGVFNVDSMLYSNELSYWNHGYPNITSIEPALYRNSGIRHIDQDIAINLNRRSFNIASKSVETIGEEHPNSSQKTQILYSNNHQGSFYNMETFQNFHKCEDEMNSFRLRGVEHHIGSYEEHVNLPIIHKENKTPAFNFYSEMMPHMTDNETATANLFFFSQKQKNHHISHMISKNNQTQNYGIRRVGNEIGISNVERSRMEKEMATKNLSEYEMEISDICVGESLRDQYLTPKNIHTPNSHNVSIYYSSLHNEDGQKRRNTENKCHDFTTATSDPKLQLNEKFVLKVGKETVTKEILFPKETGYLEEFSKPSVVYSMESHVFKNRSDFGNSFLKQQSDERSDASDVSTKHVKQMCTFKKSMLNNRGQKSFRCEICKKSFSRKHNLKQHSRIHSGVKPFTCNICHKAFFYKCNLVTHLRTHSDDNPFTCDICHKAFFSKFNLLIHFRIHSGDKPFSCNICHKAFTRKYNMMQHVRTHSGEKPFSCDICHRAFVSGRSLAKHARTHSGEEPFSCDIWNTGFSYEHHLKKLIHT</sequence>
<evidence type="ECO:0000313" key="11">
    <source>
        <dbReference type="EMBL" id="CAL1296246.1"/>
    </source>
</evidence>
<evidence type="ECO:0000256" key="7">
    <source>
        <dbReference type="ARBA" id="ARBA00023163"/>
    </source>
</evidence>
<dbReference type="AlphaFoldDB" id="A0AAV2BJ36"/>